<dbReference type="GO" id="GO:0019752">
    <property type="term" value="P:carboxylic acid metabolic process"/>
    <property type="evidence" value="ECO:0007669"/>
    <property type="project" value="InterPro"/>
</dbReference>
<dbReference type="PANTHER" id="PTHR21631">
    <property type="entry name" value="ISOCITRATE LYASE/MALATE SYNTHASE"/>
    <property type="match status" value="1"/>
</dbReference>
<sequence>MSKETDIQKLEQSWSQEDRWKGIVRAYSAEEVVNLRGSFPIEYTLAKMGAERFWYDLHNESVISALGAITGNQAIESVQAGLKAIYCSGWQVAGDGNSAG</sequence>
<dbReference type="InterPro" id="IPR015813">
    <property type="entry name" value="Pyrv/PenolPyrv_kinase-like_dom"/>
</dbReference>
<feature type="non-terminal residue" evidence="2">
    <location>
        <position position="100"/>
    </location>
</feature>
<dbReference type="AlphaFoldDB" id="A0A382PX33"/>
<dbReference type="PANTHER" id="PTHR21631:SF3">
    <property type="entry name" value="BIFUNCTIONAL GLYOXYLATE CYCLE PROTEIN"/>
    <property type="match status" value="1"/>
</dbReference>
<dbReference type="InterPro" id="IPR006254">
    <property type="entry name" value="Isocitrate_lyase"/>
</dbReference>
<evidence type="ECO:0000313" key="2">
    <source>
        <dbReference type="EMBL" id="SVC76632.1"/>
    </source>
</evidence>
<dbReference type="Pfam" id="PF00463">
    <property type="entry name" value="ICL"/>
    <property type="match status" value="1"/>
</dbReference>
<evidence type="ECO:0008006" key="3">
    <source>
        <dbReference type="Google" id="ProtNLM"/>
    </source>
</evidence>
<dbReference type="InterPro" id="IPR040442">
    <property type="entry name" value="Pyrv_kinase-like_dom_sf"/>
</dbReference>
<evidence type="ECO:0000256" key="1">
    <source>
        <dbReference type="ARBA" id="ARBA00023239"/>
    </source>
</evidence>
<protein>
    <recommendedName>
        <fullName evidence="3">Isocitrate lyase</fullName>
    </recommendedName>
</protein>
<dbReference type="GO" id="GO:0004451">
    <property type="term" value="F:isocitrate lyase activity"/>
    <property type="evidence" value="ECO:0007669"/>
    <property type="project" value="InterPro"/>
</dbReference>
<name>A0A382PX33_9ZZZZ</name>
<dbReference type="EMBL" id="UINC01109664">
    <property type="protein sequence ID" value="SVC76632.1"/>
    <property type="molecule type" value="Genomic_DNA"/>
</dbReference>
<organism evidence="2">
    <name type="scientific">marine metagenome</name>
    <dbReference type="NCBI Taxonomy" id="408172"/>
    <lineage>
        <taxon>unclassified sequences</taxon>
        <taxon>metagenomes</taxon>
        <taxon>ecological metagenomes</taxon>
    </lineage>
</organism>
<gene>
    <name evidence="2" type="ORF">METZ01_LOCUS329486</name>
</gene>
<keyword evidence="1" id="KW-0456">Lyase</keyword>
<dbReference type="SUPFAM" id="SSF51621">
    <property type="entry name" value="Phosphoenolpyruvate/pyruvate domain"/>
    <property type="match status" value="1"/>
</dbReference>
<accession>A0A382PX33</accession>
<proteinExistence type="predicted"/>
<dbReference type="Gene3D" id="3.20.20.60">
    <property type="entry name" value="Phosphoenolpyruvate-binding domains"/>
    <property type="match status" value="1"/>
</dbReference>
<reference evidence="2" key="1">
    <citation type="submission" date="2018-05" db="EMBL/GenBank/DDBJ databases">
        <authorList>
            <person name="Lanie J.A."/>
            <person name="Ng W.-L."/>
            <person name="Kazmierczak K.M."/>
            <person name="Andrzejewski T.M."/>
            <person name="Davidsen T.M."/>
            <person name="Wayne K.J."/>
            <person name="Tettelin H."/>
            <person name="Glass J.I."/>
            <person name="Rusch D."/>
            <person name="Podicherti R."/>
            <person name="Tsui H.-C.T."/>
            <person name="Winkler M.E."/>
        </authorList>
    </citation>
    <scope>NUCLEOTIDE SEQUENCE</scope>
</reference>